<proteinExistence type="predicted"/>
<feature type="region of interest" description="Disordered" evidence="1">
    <location>
        <begin position="187"/>
        <end position="232"/>
    </location>
</feature>
<feature type="compositionally biased region" description="Polar residues" evidence="1">
    <location>
        <begin position="192"/>
        <end position="210"/>
    </location>
</feature>
<dbReference type="Proteomes" id="UP000215914">
    <property type="component" value="Unassembled WGS sequence"/>
</dbReference>
<reference evidence="2" key="1">
    <citation type="journal article" date="2017" name="Nature">
        <title>The sunflower genome provides insights into oil metabolism, flowering and Asterid evolution.</title>
        <authorList>
            <person name="Badouin H."/>
            <person name="Gouzy J."/>
            <person name="Grassa C.J."/>
            <person name="Murat F."/>
            <person name="Staton S.E."/>
            <person name="Cottret L."/>
            <person name="Lelandais-Briere C."/>
            <person name="Owens G.L."/>
            <person name="Carrere S."/>
            <person name="Mayjonade B."/>
            <person name="Legrand L."/>
            <person name="Gill N."/>
            <person name="Kane N.C."/>
            <person name="Bowers J.E."/>
            <person name="Hubner S."/>
            <person name="Bellec A."/>
            <person name="Berard A."/>
            <person name="Berges H."/>
            <person name="Blanchet N."/>
            <person name="Boniface M.C."/>
            <person name="Brunel D."/>
            <person name="Catrice O."/>
            <person name="Chaidir N."/>
            <person name="Claudel C."/>
            <person name="Donnadieu C."/>
            <person name="Faraut T."/>
            <person name="Fievet G."/>
            <person name="Helmstetter N."/>
            <person name="King M."/>
            <person name="Knapp S.J."/>
            <person name="Lai Z."/>
            <person name="Le Paslier M.C."/>
            <person name="Lippi Y."/>
            <person name="Lorenzon L."/>
            <person name="Mandel J.R."/>
            <person name="Marage G."/>
            <person name="Marchand G."/>
            <person name="Marquand E."/>
            <person name="Bret-Mestries E."/>
            <person name="Morien E."/>
            <person name="Nambeesan S."/>
            <person name="Nguyen T."/>
            <person name="Pegot-Espagnet P."/>
            <person name="Pouilly N."/>
            <person name="Raftis F."/>
            <person name="Sallet E."/>
            <person name="Schiex T."/>
            <person name="Thomas J."/>
            <person name="Vandecasteele C."/>
            <person name="Vares D."/>
            <person name="Vear F."/>
            <person name="Vautrin S."/>
            <person name="Crespi M."/>
            <person name="Mangin B."/>
            <person name="Burke J.M."/>
            <person name="Salse J."/>
            <person name="Munos S."/>
            <person name="Vincourt P."/>
            <person name="Rieseberg L.H."/>
            <person name="Langlade N.B."/>
        </authorList>
    </citation>
    <scope>NUCLEOTIDE SEQUENCE</scope>
    <source>
        <tissue evidence="2">Leaves</tissue>
    </source>
</reference>
<dbReference type="AlphaFoldDB" id="A0A9K3JMW5"/>
<reference evidence="2" key="2">
    <citation type="submission" date="2020-06" db="EMBL/GenBank/DDBJ databases">
        <title>Helianthus annuus Genome sequencing and assembly Release 2.</title>
        <authorList>
            <person name="Gouzy J."/>
            <person name="Langlade N."/>
            <person name="Munos S."/>
        </authorList>
    </citation>
    <scope>NUCLEOTIDE SEQUENCE</scope>
    <source>
        <tissue evidence="2">Leaves</tissue>
    </source>
</reference>
<gene>
    <name evidence="2" type="ORF">HanXRQr2_Chr02g0066211</name>
</gene>
<dbReference type="Gramene" id="mRNA:HanXRQr2_Chr02g0066211">
    <property type="protein sequence ID" value="CDS:HanXRQr2_Chr02g0066211.1"/>
    <property type="gene ID" value="HanXRQr2_Chr02g0066211"/>
</dbReference>
<accession>A0A9K3JMW5</accession>
<evidence type="ECO:0000313" key="2">
    <source>
        <dbReference type="EMBL" id="KAF5818518.1"/>
    </source>
</evidence>
<dbReference type="EMBL" id="MNCJ02000317">
    <property type="protein sequence ID" value="KAF5818518.1"/>
    <property type="molecule type" value="Genomic_DNA"/>
</dbReference>
<evidence type="ECO:0000256" key="1">
    <source>
        <dbReference type="SAM" id="MobiDB-lite"/>
    </source>
</evidence>
<comment type="caution">
    <text evidence="2">The sequence shown here is derived from an EMBL/GenBank/DDBJ whole genome shotgun (WGS) entry which is preliminary data.</text>
</comment>
<keyword evidence="3" id="KW-1185">Reference proteome</keyword>
<protein>
    <submittedName>
        <fullName evidence="2">Uncharacterized protein</fullName>
    </submittedName>
</protein>
<name>A0A9K3JMW5_HELAN</name>
<evidence type="ECO:0000313" key="3">
    <source>
        <dbReference type="Proteomes" id="UP000215914"/>
    </source>
</evidence>
<sequence>MLHCYVSTEVELYHRVFPMHASVIGVRPVRDDEELWHEQIRKIFMYPPANAFAASPTATEGALIPNTRPCRVITPTGEEVVLLSSEESIASSKHGLKSLPDMSTGSLRDLGIDHEEKKPKRVSKKKVVTVAKGAHPIKQEARIAASGAASCKGMARPHQRSLDDFVIVADSMEELYSLGGMPKATMAADARSTGSMSSKGQPSSATSTSILIEKNAGVGPFPGLTGKNASKR</sequence>
<organism evidence="2 3">
    <name type="scientific">Helianthus annuus</name>
    <name type="common">Common sunflower</name>
    <dbReference type="NCBI Taxonomy" id="4232"/>
    <lineage>
        <taxon>Eukaryota</taxon>
        <taxon>Viridiplantae</taxon>
        <taxon>Streptophyta</taxon>
        <taxon>Embryophyta</taxon>
        <taxon>Tracheophyta</taxon>
        <taxon>Spermatophyta</taxon>
        <taxon>Magnoliopsida</taxon>
        <taxon>eudicotyledons</taxon>
        <taxon>Gunneridae</taxon>
        <taxon>Pentapetalae</taxon>
        <taxon>asterids</taxon>
        <taxon>campanulids</taxon>
        <taxon>Asterales</taxon>
        <taxon>Asteraceae</taxon>
        <taxon>Asteroideae</taxon>
        <taxon>Heliantheae alliance</taxon>
        <taxon>Heliantheae</taxon>
        <taxon>Helianthus</taxon>
    </lineage>
</organism>